<comment type="caution">
    <text evidence="2">The sequence shown here is derived from an EMBL/GenBank/DDBJ whole genome shotgun (WGS) entry which is preliminary data.</text>
</comment>
<dbReference type="AlphaFoldDB" id="A0AAP0EVX2"/>
<accession>A0AAP0EVX2</accession>
<evidence type="ECO:0000313" key="2">
    <source>
        <dbReference type="EMBL" id="KAK9097817.1"/>
    </source>
</evidence>
<dbReference type="EMBL" id="JBBNAF010000011">
    <property type="protein sequence ID" value="KAK9097817.1"/>
    <property type="molecule type" value="Genomic_DNA"/>
</dbReference>
<dbReference type="PANTHER" id="PTHR35162">
    <property type="entry name" value="OS08G0516600 PROTEIN"/>
    <property type="match status" value="1"/>
</dbReference>
<dbReference type="Proteomes" id="UP001420932">
    <property type="component" value="Unassembled WGS sequence"/>
</dbReference>
<feature type="region of interest" description="Disordered" evidence="1">
    <location>
        <begin position="1"/>
        <end position="22"/>
    </location>
</feature>
<feature type="region of interest" description="Disordered" evidence="1">
    <location>
        <begin position="74"/>
        <end position="100"/>
    </location>
</feature>
<evidence type="ECO:0000256" key="1">
    <source>
        <dbReference type="SAM" id="MobiDB-lite"/>
    </source>
</evidence>
<keyword evidence="3" id="KW-1185">Reference proteome</keyword>
<organism evidence="2 3">
    <name type="scientific">Stephania yunnanensis</name>
    <dbReference type="NCBI Taxonomy" id="152371"/>
    <lineage>
        <taxon>Eukaryota</taxon>
        <taxon>Viridiplantae</taxon>
        <taxon>Streptophyta</taxon>
        <taxon>Embryophyta</taxon>
        <taxon>Tracheophyta</taxon>
        <taxon>Spermatophyta</taxon>
        <taxon>Magnoliopsida</taxon>
        <taxon>Ranunculales</taxon>
        <taxon>Menispermaceae</taxon>
        <taxon>Menispermoideae</taxon>
        <taxon>Cissampelideae</taxon>
        <taxon>Stephania</taxon>
    </lineage>
</organism>
<reference evidence="2 3" key="1">
    <citation type="submission" date="2024-01" db="EMBL/GenBank/DDBJ databases">
        <title>Genome assemblies of Stephania.</title>
        <authorList>
            <person name="Yang L."/>
        </authorList>
    </citation>
    <scope>NUCLEOTIDE SEQUENCE [LARGE SCALE GENOMIC DNA]</scope>
    <source>
        <strain evidence="2">YNDBR</strain>
        <tissue evidence="2">Leaf</tissue>
    </source>
</reference>
<gene>
    <name evidence="2" type="ORF">Syun_024862</name>
</gene>
<evidence type="ECO:0000313" key="3">
    <source>
        <dbReference type="Proteomes" id="UP001420932"/>
    </source>
</evidence>
<feature type="compositionally biased region" description="Basic and acidic residues" evidence="1">
    <location>
        <begin position="1"/>
        <end position="10"/>
    </location>
</feature>
<sequence length="141" mass="15579">MGLEIPKEFHPVTPIRTNPDNSSRTVLVVLAKAHDDNHESDDLALMKSPGDEAVVLDDEECRTPTSEEHLLKTPLVCPPAPKKPLREPAKRKRETLLEPPIDDADDLESIFVLLGGSSNGPQSKKIKAARAFGFDRVHRQS</sequence>
<dbReference type="PANTHER" id="PTHR35162:SF2">
    <property type="entry name" value="OS08G0516600 PROTEIN"/>
    <property type="match status" value="1"/>
</dbReference>
<name>A0AAP0EVX2_9MAGN</name>
<dbReference type="InterPro" id="IPR053115">
    <property type="entry name" value="CDK_inhibitor"/>
</dbReference>
<protein>
    <submittedName>
        <fullName evidence="2">Uncharacterized protein</fullName>
    </submittedName>
</protein>
<proteinExistence type="predicted"/>